<organism evidence="1 2">
    <name type="scientific">Lupinus luteus</name>
    <name type="common">European yellow lupine</name>
    <dbReference type="NCBI Taxonomy" id="3873"/>
    <lineage>
        <taxon>Eukaryota</taxon>
        <taxon>Viridiplantae</taxon>
        <taxon>Streptophyta</taxon>
        <taxon>Embryophyta</taxon>
        <taxon>Tracheophyta</taxon>
        <taxon>Spermatophyta</taxon>
        <taxon>Magnoliopsida</taxon>
        <taxon>eudicotyledons</taxon>
        <taxon>Gunneridae</taxon>
        <taxon>Pentapetalae</taxon>
        <taxon>rosids</taxon>
        <taxon>fabids</taxon>
        <taxon>Fabales</taxon>
        <taxon>Fabaceae</taxon>
        <taxon>Papilionoideae</taxon>
        <taxon>50 kb inversion clade</taxon>
        <taxon>genistoids sensu lato</taxon>
        <taxon>core genistoids</taxon>
        <taxon>Genisteae</taxon>
        <taxon>Lupinus</taxon>
    </lineage>
</organism>
<sequence>MGTTTSMKVVDGKCDFHVRVVVAIHDIQWLCDVINKDAVGYRSSATTRKAGCGNQRSECIEGNGGSKETEFENEDYVYTHSLP</sequence>
<evidence type="ECO:0000313" key="2">
    <source>
        <dbReference type="Proteomes" id="UP001497480"/>
    </source>
</evidence>
<name>A0AAV1XU97_LUPLU</name>
<reference evidence="1 2" key="1">
    <citation type="submission" date="2024-03" db="EMBL/GenBank/DDBJ databases">
        <authorList>
            <person name="Martinez-Hernandez J."/>
        </authorList>
    </citation>
    <scope>NUCLEOTIDE SEQUENCE [LARGE SCALE GENOMIC DNA]</scope>
</reference>
<dbReference type="Proteomes" id="UP001497480">
    <property type="component" value="Unassembled WGS sequence"/>
</dbReference>
<accession>A0AAV1XU97</accession>
<proteinExistence type="predicted"/>
<dbReference type="AlphaFoldDB" id="A0AAV1XU97"/>
<protein>
    <submittedName>
        <fullName evidence="1">Uncharacterized protein</fullName>
    </submittedName>
</protein>
<evidence type="ECO:0000313" key="1">
    <source>
        <dbReference type="EMBL" id="CAL0325154.1"/>
    </source>
</evidence>
<gene>
    <name evidence="1" type="ORF">LLUT_LOCUS26214</name>
</gene>
<comment type="caution">
    <text evidence="1">The sequence shown here is derived from an EMBL/GenBank/DDBJ whole genome shotgun (WGS) entry which is preliminary data.</text>
</comment>
<dbReference type="EMBL" id="CAXHTB010000018">
    <property type="protein sequence ID" value="CAL0325154.1"/>
    <property type="molecule type" value="Genomic_DNA"/>
</dbReference>
<keyword evidence="2" id="KW-1185">Reference proteome</keyword>